<dbReference type="EMBL" id="JASCQP010000028">
    <property type="protein sequence ID" value="MDI5891878.1"/>
    <property type="molecule type" value="Genomic_DNA"/>
</dbReference>
<dbReference type="Proteomes" id="UP001225957">
    <property type="component" value="Unassembled WGS sequence"/>
</dbReference>
<dbReference type="InterPro" id="IPR001173">
    <property type="entry name" value="Glyco_trans_2-like"/>
</dbReference>
<dbReference type="Pfam" id="PF00535">
    <property type="entry name" value="Glycos_transf_2"/>
    <property type="match status" value="1"/>
</dbReference>
<keyword evidence="3" id="KW-1185">Reference proteome</keyword>
<comment type="caution">
    <text evidence="2">The sequence shown here is derived from an EMBL/GenBank/DDBJ whole genome shotgun (WGS) entry which is preliminary data.</text>
</comment>
<keyword evidence="2" id="KW-0328">Glycosyltransferase</keyword>
<accession>A0ABT6V0X1</accession>
<evidence type="ECO:0000313" key="2">
    <source>
        <dbReference type="EMBL" id="MDI5891878.1"/>
    </source>
</evidence>
<proteinExistence type="predicted"/>
<dbReference type="Gene3D" id="3.90.550.10">
    <property type="entry name" value="Spore Coat Polysaccharide Biosynthesis Protein SpsA, Chain A"/>
    <property type="match status" value="1"/>
</dbReference>
<evidence type="ECO:0000259" key="1">
    <source>
        <dbReference type="Pfam" id="PF00535"/>
    </source>
</evidence>
<dbReference type="PANTHER" id="PTHR22916">
    <property type="entry name" value="GLYCOSYLTRANSFERASE"/>
    <property type="match status" value="1"/>
</dbReference>
<feature type="domain" description="Glycosyltransferase 2-like" evidence="1">
    <location>
        <begin position="23"/>
        <end position="168"/>
    </location>
</feature>
<keyword evidence="2" id="KW-0808">Transferase</keyword>
<reference evidence="2 3" key="1">
    <citation type="submission" date="2023-04" db="EMBL/GenBank/DDBJ databases">
        <title>Halomonas strains isolated from rhizosphere soil.</title>
        <authorList>
            <person name="Xu L."/>
            <person name="Sun J.-Q."/>
        </authorList>
    </citation>
    <scope>NUCLEOTIDE SEQUENCE [LARGE SCALE GENOMIC DNA]</scope>
    <source>
        <strain evidence="2 3">LR5S20</strain>
    </source>
</reference>
<dbReference type="SUPFAM" id="SSF53448">
    <property type="entry name" value="Nucleotide-diphospho-sugar transferases"/>
    <property type="match status" value="1"/>
</dbReference>
<sequence length="319" mass="37128">MKLKSEKEIIETWDGDIFQPRVSILCMTYNHADYIARAIESFLCQDLGAPFEIIIHDDASSDVTSDIIREYKALYPRIIKTIIQEENQLSRGVVIFGAMRKMAIGKYLAYCEGDDYWTDPQKLKIQTQYLDRHPEISVTAHDSCSVDTDGNVLRHSRTLRKHHRDYTAEEMATGKAWMLNLTLVFRNIDFGEIPEMGKIVNNDKFLVSLLGNYGGSHFHPEIQPACHTVHSGGMWSGLDLVSRSDEQINSWFWIYKYYKRIGKNDYAEAFWNMYLRKVFSQSSRSTLCKEFLIRALFLREMLAIGRRKKRLASEKNKQR</sequence>
<dbReference type="EC" id="2.4.-.-" evidence="2"/>
<dbReference type="PANTHER" id="PTHR22916:SF3">
    <property type="entry name" value="UDP-GLCNAC:BETAGAL BETA-1,3-N-ACETYLGLUCOSAMINYLTRANSFERASE-LIKE PROTEIN 1"/>
    <property type="match status" value="1"/>
</dbReference>
<dbReference type="InterPro" id="IPR029044">
    <property type="entry name" value="Nucleotide-diphossugar_trans"/>
</dbReference>
<protein>
    <submittedName>
        <fullName evidence="2">Glycosyltransferase</fullName>
        <ecNumber evidence="2">2.4.-.-</ecNumber>
    </submittedName>
</protein>
<organism evidence="2 3">
    <name type="scientific">Halomonas rhizosphaerae</name>
    <dbReference type="NCBI Taxonomy" id="3043296"/>
    <lineage>
        <taxon>Bacteria</taxon>
        <taxon>Pseudomonadati</taxon>
        <taxon>Pseudomonadota</taxon>
        <taxon>Gammaproteobacteria</taxon>
        <taxon>Oceanospirillales</taxon>
        <taxon>Halomonadaceae</taxon>
        <taxon>Halomonas</taxon>
    </lineage>
</organism>
<dbReference type="RefSeq" id="WP_282735820.1">
    <property type="nucleotide sequence ID" value="NZ_JASCQP010000028.1"/>
</dbReference>
<gene>
    <name evidence="2" type="ORF">QLQ83_12320</name>
</gene>
<evidence type="ECO:0000313" key="3">
    <source>
        <dbReference type="Proteomes" id="UP001225957"/>
    </source>
</evidence>
<name>A0ABT6V0X1_9GAMM</name>
<dbReference type="GO" id="GO:0016757">
    <property type="term" value="F:glycosyltransferase activity"/>
    <property type="evidence" value="ECO:0007669"/>
    <property type="project" value="UniProtKB-KW"/>
</dbReference>